<evidence type="ECO:0000313" key="4">
    <source>
        <dbReference type="Proteomes" id="UP000308199"/>
    </source>
</evidence>
<keyword evidence="2" id="KW-0812">Transmembrane</keyword>
<sequence>MPVSTTEGTPITSSNAALSAPLSTISAPPTSSDTNGPNNAKKWRARRKPERRQGESSVKNQSHDRGVLSNVSEPRSNVKWRDGGQRRMQGGQSRNNITSVSADTVDSEVSGRSTPFSSGSRSARGGRTAGDRGDHGKREQPLAATGPSRGGGRRKNMNVKLTGGPSEVENHSATPPPVRRREAKADNLTNRLIESLRTPPYADCPICFNPIHPAQPIWSCSPTLRRDLPPNNDSEYQAEDAQCCYTPFHLKCIKEWASKSVKDMRDAFHARGVFVARLPIHVLPALRLRIAVGTLVLALVLAIMPAHSLATLVHVLRAKLQHGFPVIAGVR</sequence>
<dbReference type="Gene3D" id="3.30.40.10">
    <property type="entry name" value="Zinc/RING finger domain, C3HC4 (zinc finger)"/>
    <property type="match status" value="1"/>
</dbReference>
<evidence type="ECO:0000313" key="3">
    <source>
        <dbReference type="EMBL" id="THH06861.1"/>
    </source>
</evidence>
<dbReference type="Proteomes" id="UP000308199">
    <property type="component" value="Unassembled WGS sequence"/>
</dbReference>
<evidence type="ECO:0000256" key="1">
    <source>
        <dbReference type="SAM" id="MobiDB-lite"/>
    </source>
</evidence>
<accession>A0A4S4L7B3</accession>
<dbReference type="GO" id="GO:0000981">
    <property type="term" value="F:DNA-binding transcription factor activity, RNA polymerase II-specific"/>
    <property type="evidence" value="ECO:0007669"/>
    <property type="project" value="TreeGrafter"/>
</dbReference>
<dbReference type="InterPro" id="IPR034078">
    <property type="entry name" value="NFX1_fam"/>
</dbReference>
<gene>
    <name evidence="3" type="ORF">EW145_g3790</name>
</gene>
<dbReference type="PANTHER" id="PTHR12360">
    <property type="entry name" value="NUCLEAR TRANSCRIPTION FACTOR, X-BOX BINDING 1 NFX1"/>
    <property type="match status" value="1"/>
</dbReference>
<dbReference type="GO" id="GO:0000122">
    <property type="term" value="P:negative regulation of transcription by RNA polymerase II"/>
    <property type="evidence" value="ECO:0007669"/>
    <property type="project" value="TreeGrafter"/>
</dbReference>
<evidence type="ECO:0000256" key="2">
    <source>
        <dbReference type="SAM" id="Phobius"/>
    </source>
</evidence>
<keyword evidence="2" id="KW-1133">Transmembrane helix</keyword>
<dbReference type="PANTHER" id="PTHR12360:SF12">
    <property type="entry name" value="TRANSCRIPTIONAL REPRESSOR NF-X1"/>
    <property type="match status" value="1"/>
</dbReference>
<feature type="compositionally biased region" description="Basic and acidic residues" evidence="1">
    <location>
        <begin position="129"/>
        <end position="140"/>
    </location>
</feature>
<dbReference type="AlphaFoldDB" id="A0A4S4L7B3"/>
<dbReference type="GO" id="GO:0000977">
    <property type="term" value="F:RNA polymerase II transcription regulatory region sequence-specific DNA binding"/>
    <property type="evidence" value="ECO:0007669"/>
    <property type="project" value="TreeGrafter"/>
</dbReference>
<name>A0A4S4L7B3_9AGAM</name>
<feature type="compositionally biased region" description="Polar residues" evidence="1">
    <location>
        <begin position="95"/>
        <end position="104"/>
    </location>
</feature>
<keyword evidence="4" id="KW-1185">Reference proteome</keyword>
<organism evidence="3 4">
    <name type="scientific">Phellinidium pouzarii</name>
    <dbReference type="NCBI Taxonomy" id="167371"/>
    <lineage>
        <taxon>Eukaryota</taxon>
        <taxon>Fungi</taxon>
        <taxon>Dikarya</taxon>
        <taxon>Basidiomycota</taxon>
        <taxon>Agaricomycotina</taxon>
        <taxon>Agaricomycetes</taxon>
        <taxon>Hymenochaetales</taxon>
        <taxon>Hymenochaetaceae</taxon>
        <taxon>Phellinidium</taxon>
    </lineage>
</organism>
<keyword evidence="2" id="KW-0472">Membrane</keyword>
<protein>
    <submittedName>
        <fullName evidence="3">Uncharacterized protein</fullName>
    </submittedName>
</protein>
<feature type="compositionally biased region" description="Polar residues" evidence="1">
    <location>
        <begin position="1"/>
        <end position="38"/>
    </location>
</feature>
<feature type="compositionally biased region" description="Low complexity" evidence="1">
    <location>
        <begin position="117"/>
        <end position="126"/>
    </location>
</feature>
<dbReference type="OrthoDB" id="6512771at2759"/>
<dbReference type="InterPro" id="IPR013083">
    <property type="entry name" value="Znf_RING/FYVE/PHD"/>
</dbReference>
<reference evidence="3 4" key="1">
    <citation type="submission" date="2019-02" db="EMBL/GenBank/DDBJ databases">
        <title>Genome sequencing of the rare red list fungi Phellinidium pouzarii.</title>
        <authorList>
            <person name="Buettner E."/>
            <person name="Kellner H."/>
        </authorList>
    </citation>
    <scope>NUCLEOTIDE SEQUENCE [LARGE SCALE GENOMIC DNA]</scope>
    <source>
        <strain evidence="3 4">DSM 108285</strain>
    </source>
</reference>
<feature type="region of interest" description="Disordered" evidence="1">
    <location>
        <begin position="1"/>
        <end position="184"/>
    </location>
</feature>
<feature type="compositionally biased region" description="Basic residues" evidence="1">
    <location>
        <begin position="41"/>
        <end position="50"/>
    </location>
</feature>
<comment type="caution">
    <text evidence="3">The sequence shown here is derived from an EMBL/GenBank/DDBJ whole genome shotgun (WGS) entry which is preliminary data.</text>
</comment>
<proteinExistence type="predicted"/>
<feature type="transmembrane region" description="Helical" evidence="2">
    <location>
        <begin position="290"/>
        <end position="313"/>
    </location>
</feature>
<dbReference type="EMBL" id="SGPK01000171">
    <property type="protein sequence ID" value="THH06861.1"/>
    <property type="molecule type" value="Genomic_DNA"/>
</dbReference>
<dbReference type="GO" id="GO:0005634">
    <property type="term" value="C:nucleus"/>
    <property type="evidence" value="ECO:0007669"/>
    <property type="project" value="TreeGrafter"/>
</dbReference>